<evidence type="ECO:0000313" key="2">
    <source>
        <dbReference type="Proteomes" id="UP001152622"/>
    </source>
</evidence>
<protein>
    <submittedName>
        <fullName evidence="1">Uncharacterized protein</fullName>
    </submittedName>
</protein>
<gene>
    <name evidence="1" type="ORF">SKAU_G00227400</name>
</gene>
<organism evidence="1 2">
    <name type="scientific">Synaphobranchus kaupii</name>
    <name type="common">Kaup's arrowtooth eel</name>
    <dbReference type="NCBI Taxonomy" id="118154"/>
    <lineage>
        <taxon>Eukaryota</taxon>
        <taxon>Metazoa</taxon>
        <taxon>Chordata</taxon>
        <taxon>Craniata</taxon>
        <taxon>Vertebrata</taxon>
        <taxon>Euteleostomi</taxon>
        <taxon>Actinopterygii</taxon>
        <taxon>Neopterygii</taxon>
        <taxon>Teleostei</taxon>
        <taxon>Anguilliformes</taxon>
        <taxon>Synaphobranchidae</taxon>
        <taxon>Synaphobranchus</taxon>
    </lineage>
</organism>
<evidence type="ECO:0000313" key="1">
    <source>
        <dbReference type="EMBL" id="KAJ8351264.1"/>
    </source>
</evidence>
<comment type="caution">
    <text evidence="1">The sequence shown here is derived from an EMBL/GenBank/DDBJ whole genome shotgun (WGS) entry which is preliminary data.</text>
</comment>
<keyword evidence="2" id="KW-1185">Reference proteome</keyword>
<dbReference type="EMBL" id="JAINUF010000008">
    <property type="protein sequence ID" value="KAJ8351264.1"/>
    <property type="molecule type" value="Genomic_DNA"/>
</dbReference>
<dbReference type="AlphaFoldDB" id="A0A9Q1ISX7"/>
<proteinExistence type="predicted"/>
<name>A0A9Q1ISX7_SYNKA</name>
<accession>A0A9Q1ISX7</accession>
<sequence length="73" mass="7326">MAFRKPGIELFLVSLGEAARLGGSVIGERVKVFLQVRGDRTGGGGTQGAGVKQGRGGPVLSAVMKAGAWSGGL</sequence>
<dbReference type="Proteomes" id="UP001152622">
    <property type="component" value="Chromosome 8"/>
</dbReference>
<reference evidence="1" key="1">
    <citation type="journal article" date="2023" name="Science">
        <title>Genome structures resolve the early diversification of teleost fishes.</title>
        <authorList>
            <person name="Parey E."/>
            <person name="Louis A."/>
            <person name="Montfort J."/>
            <person name="Bouchez O."/>
            <person name="Roques C."/>
            <person name="Iampietro C."/>
            <person name="Lluch J."/>
            <person name="Castinel A."/>
            <person name="Donnadieu C."/>
            <person name="Desvignes T."/>
            <person name="Floi Bucao C."/>
            <person name="Jouanno E."/>
            <person name="Wen M."/>
            <person name="Mejri S."/>
            <person name="Dirks R."/>
            <person name="Jansen H."/>
            <person name="Henkel C."/>
            <person name="Chen W.J."/>
            <person name="Zahm M."/>
            <person name="Cabau C."/>
            <person name="Klopp C."/>
            <person name="Thompson A.W."/>
            <person name="Robinson-Rechavi M."/>
            <person name="Braasch I."/>
            <person name="Lecointre G."/>
            <person name="Bobe J."/>
            <person name="Postlethwait J.H."/>
            <person name="Berthelot C."/>
            <person name="Roest Crollius H."/>
            <person name="Guiguen Y."/>
        </authorList>
    </citation>
    <scope>NUCLEOTIDE SEQUENCE</scope>
    <source>
        <strain evidence="1">WJC10195</strain>
    </source>
</reference>